<dbReference type="EMBL" id="CP001854">
    <property type="protein sequence ID" value="ADB52643.1"/>
    <property type="molecule type" value="Genomic_DNA"/>
</dbReference>
<keyword evidence="2" id="KW-0805">Transcription regulation</keyword>
<evidence type="ECO:0000259" key="5">
    <source>
        <dbReference type="Pfam" id="PF04542"/>
    </source>
</evidence>
<evidence type="ECO:0000256" key="2">
    <source>
        <dbReference type="ARBA" id="ARBA00023015"/>
    </source>
</evidence>
<feature type="domain" description="RNA polymerase sigma-70 region 2" evidence="5">
    <location>
        <begin position="17"/>
        <end position="83"/>
    </location>
</feature>
<protein>
    <submittedName>
        <fullName evidence="7">RNA polymerase, sigma-24 subunit, ECF subfamily</fullName>
    </submittedName>
</protein>
<dbReference type="SUPFAM" id="SSF88659">
    <property type="entry name" value="Sigma3 and sigma4 domains of RNA polymerase sigma factors"/>
    <property type="match status" value="1"/>
</dbReference>
<accession>D3F5U4</accession>
<reference evidence="8" key="2">
    <citation type="submission" date="2010-01" db="EMBL/GenBank/DDBJ databases">
        <title>The complete genome of Conexibacter woesei DSM 14684.</title>
        <authorList>
            <consortium name="US DOE Joint Genome Institute (JGI-PGF)"/>
            <person name="Lucas S."/>
            <person name="Copeland A."/>
            <person name="Lapidus A."/>
            <person name="Glavina del Rio T."/>
            <person name="Dalin E."/>
            <person name="Tice H."/>
            <person name="Bruce D."/>
            <person name="Goodwin L."/>
            <person name="Pitluck S."/>
            <person name="Kyrpides N."/>
            <person name="Mavromatis K."/>
            <person name="Ivanova N."/>
            <person name="Mikhailova N."/>
            <person name="Chertkov O."/>
            <person name="Brettin T."/>
            <person name="Detter J.C."/>
            <person name="Han C."/>
            <person name="Larimer F."/>
            <person name="Land M."/>
            <person name="Hauser L."/>
            <person name="Markowitz V."/>
            <person name="Cheng J.-F."/>
            <person name="Hugenholtz P."/>
            <person name="Woyke T."/>
            <person name="Wu D."/>
            <person name="Pukall R."/>
            <person name="Steenblock K."/>
            <person name="Schneider S."/>
            <person name="Klenk H.-P."/>
            <person name="Eisen J.A."/>
        </authorList>
    </citation>
    <scope>NUCLEOTIDE SEQUENCE [LARGE SCALE GENOMIC DNA]</scope>
    <source>
        <strain evidence="8">DSM 14684 / CIP 108061 / JCM 11494 / NBRC 100937 / ID131577</strain>
    </source>
</reference>
<dbReference type="Pfam" id="PF04542">
    <property type="entry name" value="Sigma70_r2"/>
    <property type="match status" value="1"/>
</dbReference>
<dbReference type="InterPro" id="IPR013325">
    <property type="entry name" value="RNA_pol_sigma_r2"/>
</dbReference>
<name>D3F5U4_CONWI</name>
<dbReference type="InterPro" id="IPR013249">
    <property type="entry name" value="RNA_pol_sigma70_r4_t2"/>
</dbReference>
<evidence type="ECO:0000256" key="1">
    <source>
        <dbReference type="ARBA" id="ARBA00010641"/>
    </source>
</evidence>
<evidence type="ECO:0000313" key="8">
    <source>
        <dbReference type="Proteomes" id="UP000008229"/>
    </source>
</evidence>
<evidence type="ECO:0000259" key="6">
    <source>
        <dbReference type="Pfam" id="PF08281"/>
    </source>
</evidence>
<evidence type="ECO:0000313" key="7">
    <source>
        <dbReference type="EMBL" id="ADB52643.1"/>
    </source>
</evidence>
<dbReference type="NCBIfam" id="TIGR02937">
    <property type="entry name" value="sigma70-ECF"/>
    <property type="match status" value="1"/>
</dbReference>
<evidence type="ECO:0000256" key="4">
    <source>
        <dbReference type="ARBA" id="ARBA00023163"/>
    </source>
</evidence>
<dbReference type="GO" id="GO:0016987">
    <property type="term" value="F:sigma factor activity"/>
    <property type="evidence" value="ECO:0007669"/>
    <property type="project" value="UniProtKB-KW"/>
</dbReference>
<dbReference type="AlphaFoldDB" id="D3F5U4"/>
<dbReference type="InterPro" id="IPR039425">
    <property type="entry name" value="RNA_pol_sigma-70-like"/>
</dbReference>
<dbReference type="GO" id="GO:0003677">
    <property type="term" value="F:DNA binding"/>
    <property type="evidence" value="ECO:0007669"/>
    <property type="project" value="InterPro"/>
</dbReference>
<comment type="similarity">
    <text evidence="1">Belongs to the sigma-70 factor family. ECF subfamily.</text>
</comment>
<dbReference type="InterPro" id="IPR014284">
    <property type="entry name" value="RNA_pol_sigma-70_dom"/>
</dbReference>
<dbReference type="InterPro" id="IPR007627">
    <property type="entry name" value="RNA_pol_sigma70_r2"/>
</dbReference>
<dbReference type="Gene3D" id="1.10.1740.10">
    <property type="match status" value="1"/>
</dbReference>
<sequence>MLKERRMWDPREFSETYSRLAPLAVRAAERVLHDRAAAEDVAQDVFATLWERPGTYDPARGSLAHYVAMVARSRALDRWRSRQASDAATERLGHDVALGTLCGPGQTSGDVDDAIVRRARVAASIGALRQAPLEQREAVLLAYGAGLSAREVARVTAVPVGTAKSRIRLGLIRTRCVLGLGEAA</sequence>
<keyword evidence="3" id="KW-0731">Sigma factor</keyword>
<dbReference type="GO" id="GO:0006352">
    <property type="term" value="P:DNA-templated transcription initiation"/>
    <property type="evidence" value="ECO:0007669"/>
    <property type="project" value="InterPro"/>
</dbReference>
<reference evidence="7 8" key="1">
    <citation type="journal article" date="2010" name="Stand. Genomic Sci.">
        <title>Complete genome sequence of Conexibacter woesei type strain (ID131577).</title>
        <authorList>
            <person name="Pukall R."/>
            <person name="Lapidus A."/>
            <person name="Glavina Del Rio T."/>
            <person name="Copeland A."/>
            <person name="Tice H."/>
            <person name="Cheng J.-F."/>
            <person name="Lucas S."/>
            <person name="Chen F."/>
            <person name="Nolan M."/>
            <person name="Bruce D."/>
            <person name="Goodwin L."/>
            <person name="Pitluck S."/>
            <person name="Mavromatis K."/>
            <person name="Ivanova N."/>
            <person name="Ovchinnikova G."/>
            <person name="Pati A."/>
            <person name="Chen A."/>
            <person name="Palaniappan K."/>
            <person name="Land M."/>
            <person name="Hauser L."/>
            <person name="Chang Y.-J."/>
            <person name="Jeffries C.D."/>
            <person name="Chain P."/>
            <person name="Meincke L."/>
            <person name="Sims D."/>
            <person name="Brettin T."/>
            <person name="Detter J.C."/>
            <person name="Rohde M."/>
            <person name="Goeker M."/>
            <person name="Bristow J."/>
            <person name="Eisen J.A."/>
            <person name="Markowitz V."/>
            <person name="Kyrpides N.C."/>
            <person name="Klenk H.-P."/>
            <person name="Hugenholtz P."/>
        </authorList>
    </citation>
    <scope>NUCLEOTIDE SEQUENCE [LARGE SCALE GENOMIC DNA]</scope>
    <source>
        <strain evidence="8">DSM 14684 / CIP 108061 / JCM 11494 / NBRC 100937 / ID131577</strain>
    </source>
</reference>
<keyword evidence="4" id="KW-0804">Transcription</keyword>
<dbReference type="Gene3D" id="1.10.10.10">
    <property type="entry name" value="Winged helix-like DNA-binding domain superfamily/Winged helix DNA-binding domain"/>
    <property type="match status" value="1"/>
</dbReference>
<keyword evidence="8" id="KW-1185">Reference proteome</keyword>
<dbReference type="eggNOG" id="COG1595">
    <property type="taxonomic scope" value="Bacteria"/>
</dbReference>
<evidence type="ECO:0000256" key="3">
    <source>
        <dbReference type="ARBA" id="ARBA00023082"/>
    </source>
</evidence>
<dbReference type="InterPro" id="IPR036388">
    <property type="entry name" value="WH-like_DNA-bd_sf"/>
</dbReference>
<dbReference type="HOGENOM" id="CLU_047691_9_3_11"/>
<dbReference type="KEGG" id="cwo:Cwoe_4229"/>
<dbReference type="InterPro" id="IPR013324">
    <property type="entry name" value="RNA_pol_sigma_r3/r4-like"/>
</dbReference>
<dbReference type="Proteomes" id="UP000008229">
    <property type="component" value="Chromosome"/>
</dbReference>
<dbReference type="STRING" id="469383.Cwoe_4229"/>
<dbReference type="Pfam" id="PF08281">
    <property type="entry name" value="Sigma70_r4_2"/>
    <property type="match status" value="1"/>
</dbReference>
<dbReference type="PANTHER" id="PTHR43133:SF62">
    <property type="entry name" value="RNA POLYMERASE SIGMA FACTOR SIGZ"/>
    <property type="match status" value="1"/>
</dbReference>
<proteinExistence type="inferred from homology"/>
<feature type="domain" description="RNA polymerase sigma factor 70 region 4 type 2" evidence="6">
    <location>
        <begin position="132"/>
        <end position="171"/>
    </location>
</feature>
<organism evidence="7 8">
    <name type="scientific">Conexibacter woesei (strain DSM 14684 / CCUG 47730 / CIP 108061 / JCM 11494 / NBRC 100937 / ID131577)</name>
    <dbReference type="NCBI Taxonomy" id="469383"/>
    <lineage>
        <taxon>Bacteria</taxon>
        <taxon>Bacillati</taxon>
        <taxon>Actinomycetota</taxon>
        <taxon>Thermoleophilia</taxon>
        <taxon>Solirubrobacterales</taxon>
        <taxon>Conexibacteraceae</taxon>
        <taxon>Conexibacter</taxon>
    </lineage>
</organism>
<dbReference type="PANTHER" id="PTHR43133">
    <property type="entry name" value="RNA POLYMERASE ECF-TYPE SIGMA FACTO"/>
    <property type="match status" value="1"/>
</dbReference>
<dbReference type="SUPFAM" id="SSF88946">
    <property type="entry name" value="Sigma2 domain of RNA polymerase sigma factors"/>
    <property type="match status" value="1"/>
</dbReference>
<gene>
    <name evidence="7" type="ordered locus">Cwoe_4229</name>
</gene>